<evidence type="ECO:0000313" key="1">
    <source>
        <dbReference type="EMBL" id="AAN79954.1"/>
    </source>
</evidence>
<sequence>MMQRHKILLLRLFYIFLRVIRQCIKKQYTYKNQMVITMADF</sequence>
<dbReference type="HOGENOM" id="CLU_3289441_0_0_6"/>
<gene>
    <name evidence="1" type="ordered locus">c1485</name>
</gene>
<dbReference type="AlphaFoldDB" id="A0A0H2V8R0"/>
<evidence type="ECO:0000313" key="2">
    <source>
        <dbReference type="Proteomes" id="UP000001410"/>
    </source>
</evidence>
<organism evidence="1 2">
    <name type="scientific">Escherichia coli O6:H1 (strain CFT073 / ATCC 700928 / UPEC)</name>
    <dbReference type="NCBI Taxonomy" id="199310"/>
    <lineage>
        <taxon>Bacteria</taxon>
        <taxon>Pseudomonadati</taxon>
        <taxon>Pseudomonadota</taxon>
        <taxon>Gammaproteobacteria</taxon>
        <taxon>Enterobacterales</taxon>
        <taxon>Enterobacteriaceae</taxon>
        <taxon>Escherichia</taxon>
    </lineage>
</organism>
<dbReference type="EMBL" id="AE014075">
    <property type="protein sequence ID" value="AAN79954.1"/>
    <property type="molecule type" value="Genomic_DNA"/>
</dbReference>
<name>A0A0H2V8R0_ECOL6</name>
<dbReference type="Proteomes" id="UP000001410">
    <property type="component" value="Chromosome"/>
</dbReference>
<accession>A0A0H2V8R0</accession>
<proteinExistence type="predicted"/>
<keyword evidence="2" id="KW-1185">Reference proteome</keyword>
<reference evidence="1 2" key="1">
    <citation type="journal article" date="2002" name="Proc. Natl. Acad. Sci. U.S.A.">
        <title>Extensive mosaic structure revealed by the complete genome sequence of uropathogenic Escherichia coli.</title>
        <authorList>
            <person name="Welch R.A."/>
            <person name="Burland V."/>
            <person name="Plunkett G.III."/>
            <person name="Redford P."/>
            <person name="Roesch P."/>
            <person name="Rasko D."/>
            <person name="Buckles E.L."/>
            <person name="Liou S.R."/>
            <person name="Boutin A."/>
            <person name="Hackett J."/>
            <person name="Stroud D."/>
            <person name="Mayhew G.F."/>
            <person name="Rose D.J."/>
            <person name="Zhou S."/>
            <person name="Schwartz D.C."/>
            <person name="Perna N.T."/>
            <person name="Mobley H.L."/>
            <person name="Donnenberg M.S."/>
            <person name="Blattner F.R."/>
        </authorList>
    </citation>
    <scope>NUCLEOTIDE SEQUENCE [LARGE SCALE GENOMIC DNA]</scope>
    <source>
        <strain evidence="2">CFT073 / ATCC 700928 / UPEC</strain>
    </source>
</reference>
<dbReference type="STRING" id="199310.c1485"/>
<protein>
    <submittedName>
        <fullName evidence="1">Uncharacterized protein</fullName>
    </submittedName>
</protein>
<dbReference type="KEGG" id="ecc:c1485"/>